<dbReference type="Pfam" id="PF12682">
    <property type="entry name" value="Flavodoxin_4"/>
    <property type="match status" value="1"/>
</dbReference>
<dbReference type="EMBL" id="AP019846">
    <property type="protein sequence ID" value="BBM59061.1"/>
    <property type="molecule type" value="Genomic_DNA"/>
</dbReference>
<dbReference type="PROSITE" id="PS51257">
    <property type="entry name" value="PROKAR_LIPOPROTEIN"/>
    <property type="match status" value="1"/>
</dbReference>
<dbReference type="InterPro" id="IPR029039">
    <property type="entry name" value="Flavoprotein-like_sf"/>
</dbReference>
<dbReference type="PROSITE" id="PS50902">
    <property type="entry name" value="FLAVODOXIN_LIKE"/>
    <property type="match status" value="1"/>
</dbReference>
<dbReference type="OrthoDB" id="9806505at2"/>
<dbReference type="Proteomes" id="UP000321561">
    <property type="component" value="Chromosome"/>
</dbReference>
<dbReference type="AlphaFoldDB" id="A0A510L7Q1"/>
<evidence type="ECO:0000256" key="1">
    <source>
        <dbReference type="SAM" id="SignalP"/>
    </source>
</evidence>
<sequence>MKNFVNRNRFCKVILNMAVLFGFIACGNNSSAVNNQNSRKNGNAKKGNGKVLVVYYSQTGTTEGVAKIIARETNADLVKLEVKNEYTSDDLNWTDKNSRVNREHDNPNSRNVELKNAFIPDFSSYDTVFIGYPIWWREASWVMDDFVKKNDFTGKTVIPFGTSMSTGDGASGNRLKKLTKTGNWVAGQRFSSSYNESEVVDWVKSLKY</sequence>
<dbReference type="PANTHER" id="PTHR39201:SF1">
    <property type="entry name" value="FLAVODOXIN-LIKE DOMAIN-CONTAINING PROTEIN"/>
    <property type="match status" value="1"/>
</dbReference>
<dbReference type="InterPro" id="IPR008254">
    <property type="entry name" value="Flavodoxin/NO_synth"/>
</dbReference>
<dbReference type="GO" id="GO:0009055">
    <property type="term" value="F:electron transfer activity"/>
    <property type="evidence" value="ECO:0007669"/>
    <property type="project" value="InterPro"/>
</dbReference>
<feature type="domain" description="Flavodoxin-like" evidence="2">
    <location>
        <begin position="51"/>
        <end position="208"/>
    </location>
</feature>
<feature type="signal peptide" evidence="1">
    <location>
        <begin position="1"/>
        <end position="32"/>
    </location>
</feature>
<dbReference type="PANTHER" id="PTHR39201">
    <property type="entry name" value="EXPORTED PROTEIN-RELATED"/>
    <property type="match status" value="1"/>
</dbReference>
<accession>A0A510L7Q1</accession>
<evidence type="ECO:0000313" key="3">
    <source>
        <dbReference type="EMBL" id="BBM59061.1"/>
    </source>
</evidence>
<dbReference type="GO" id="GO:0010181">
    <property type="term" value="F:FMN binding"/>
    <property type="evidence" value="ECO:0007669"/>
    <property type="project" value="InterPro"/>
</dbReference>
<evidence type="ECO:0000313" key="4">
    <source>
        <dbReference type="Proteomes" id="UP000321561"/>
    </source>
</evidence>
<reference evidence="3 4" key="1">
    <citation type="submission" date="2019-07" db="EMBL/GenBank/DDBJ databases">
        <title>Complete Genome Sequence of Leptotrichia hongkongensis Strain JMUB5056.</title>
        <authorList>
            <person name="Watanabe S."/>
            <person name="Cui L."/>
        </authorList>
    </citation>
    <scope>NUCLEOTIDE SEQUENCE [LARGE SCALE GENOMIC DNA]</scope>
    <source>
        <strain evidence="3 4">JMUB5056</strain>
    </source>
</reference>
<protein>
    <recommendedName>
        <fullName evidence="2">Flavodoxin-like domain-containing protein</fullName>
    </recommendedName>
</protein>
<gene>
    <name evidence="3" type="ORF">JMUB5056_0644</name>
</gene>
<keyword evidence="1" id="KW-0732">Signal</keyword>
<evidence type="ECO:0000259" key="2">
    <source>
        <dbReference type="PROSITE" id="PS50902"/>
    </source>
</evidence>
<organism evidence="3 4">
    <name type="scientific">Leptotrichia hongkongensis</name>
    <dbReference type="NCBI Taxonomy" id="554406"/>
    <lineage>
        <taxon>Bacteria</taxon>
        <taxon>Fusobacteriati</taxon>
        <taxon>Fusobacteriota</taxon>
        <taxon>Fusobacteriia</taxon>
        <taxon>Fusobacteriales</taxon>
        <taxon>Leptotrichiaceae</taxon>
        <taxon>Leptotrichia</taxon>
    </lineage>
</organism>
<dbReference type="PROSITE" id="PS00201">
    <property type="entry name" value="FLAVODOXIN"/>
    <property type="match status" value="1"/>
</dbReference>
<feature type="chain" id="PRO_5021795739" description="Flavodoxin-like domain-containing protein" evidence="1">
    <location>
        <begin position="33"/>
        <end position="208"/>
    </location>
</feature>
<name>A0A510L7Q1_9FUSO</name>
<dbReference type="KEGG" id="lhg:JMUB5056_0644"/>
<dbReference type="SUPFAM" id="SSF52218">
    <property type="entry name" value="Flavoproteins"/>
    <property type="match status" value="1"/>
</dbReference>
<dbReference type="Gene3D" id="3.40.50.360">
    <property type="match status" value="1"/>
</dbReference>
<proteinExistence type="predicted"/>
<dbReference type="RefSeq" id="WP_147005176.1">
    <property type="nucleotide sequence ID" value="NZ_AP019846.1"/>
</dbReference>
<dbReference type="InterPro" id="IPR001226">
    <property type="entry name" value="Flavodoxin_CS"/>
</dbReference>